<evidence type="ECO:0000313" key="4">
    <source>
        <dbReference type="Proteomes" id="UP001152797"/>
    </source>
</evidence>
<name>A0A9P1DEN2_9DINO</name>
<comment type="caution">
    <text evidence="1">The sequence shown here is derived from an EMBL/GenBank/DDBJ whole genome shotgun (WGS) entry which is preliminary data.</text>
</comment>
<dbReference type="EMBL" id="CAMXCT010004193">
    <property type="protein sequence ID" value="CAI4008072.1"/>
    <property type="molecule type" value="Genomic_DNA"/>
</dbReference>
<accession>A0A9P1DEN2</accession>
<keyword evidence="4" id="KW-1185">Reference proteome</keyword>
<dbReference type="EMBL" id="CAMXCT030004193">
    <property type="protein sequence ID" value="CAL4795384.1"/>
    <property type="molecule type" value="Genomic_DNA"/>
</dbReference>
<dbReference type="Proteomes" id="UP001152797">
    <property type="component" value="Unassembled WGS sequence"/>
</dbReference>
<reference evidence="1" key="1">
    <citation type="submission" date="2022-10" db="EMBL/GenBank/DDBJ databases">
        <authorList>
            <person name="Chen Y."/>
            <person name="Dougan E. K."/>
            <person name="Chan C."/>
            <person name="Rhodes N."/>
            <person name="Thang M."/>
        </authorList>
    </citation>
    <scope>NUCLEOTIDE SEQUENCE</scope>
</reference>
<dbReference type="AlphaFoldDB" id="A0A9P1DEN2"/>
<dbReference type="Gene3D" id="3.30.2430.10">
    <property type="entry name" value="phosphothreonine lyase"/>
    <property type="match status" value="1"/>
</dbReference>
<evidence type="ECO:0000313" key="2">
    <source>
        <dbReference type="EMBL" id="CAL1161447.1"/>
    </source>
</evidence>
<sequence length="288" mass="32470">MVTRTACEVAVRSQPNPFSWAEIEHEPKVQRCCIGRSFRSTEYEILHTGGFVRLCTERGRVYWLAQNENDHRLPDWKIHFSVHLADIPRAWNILTDLFLKEACDFGMKAVAGEAFDSWPPEQRGREITVYIFQNHTAYNGGGPMMGYCPGNEHNFWLGPEFERQADFWAKFVEEAERLLSAANIQSRGVATGDLKLGRYASLRNEAFIFEPATGLYIYPPNKCGWQPPEASQQSLRIRECCGAWKPCALATEGPPRDGMATRPTSIEMCDLLQAAALGHTRPALCTGP</sequence>
<dbReference type="InterPro" id="IPR038498">
    <property type="entry name" value="OspF/SpvC_sf"/>
</dbReference>
<organism evidence="1">
    <name type="scientific">Cladocopium goreaui</name>
    <dbReference type="NCBI Taxonomy" id="2562237"/>
    <lineage>
        <taxon>Eukaryota</taxon>
        <taxon>Sar</taxon>
        <taxon>Alveolata</taxon>
        <taxon>Dinophyceae</taxon>
        <taxon>Suessiales</taxon>
        <taxon>Symbiodiniaceae</taxon>
        <taxon>Cladocopium</taxon>
    </lineage>
</organism>
<protein>
    <submittedName>
        <fullName evidence="3">C3H1-type domain-containing protein</fullName>
    </submittedName>
</protein>
<evidence type="ECO:0000313" key="1">
    <source>
        <dbReference type="EMBL" id="CAI4008072.1"/>
    </source>
</evidence>
<gene>
    <name evidence="1" type="ORF">C1SCF055_LOCUS33553</name>
</gene>
<dbReference type="EMBL" id="CAMXCT020004193">
    <property type="protein sequence ID" value="CAL1161447.1"/>
    <property type="molecule type" value="Genomic_DNA"/>
</dbReference>
<reference evidence="2" key="2">
    <citation type="submission" date="2024-04" db="EMBL/GenBank/DDBJ databases">
        <authorList>
            <person name="Chen Y."/>
            <person name="Shah S."/>
            <person name="Dougan E. K."/>
            <person name="Thang M."/>
            <person name="Chan C."/>
        </authorList>
    </citation>
    <scope>NUCLEOTIDE SEQUENCE [LARGE SCALE GENOMIC DNA]</scope>
</reference>
<dbReference type="OrthoDB" id="417680at2759"/>
<proteinExistence type="predicted"/>
<evidence type="ECO:0000313" key="3">
    <source>
        <dbReference type="EMBL" id="CAL4795384.1"/>
    </source>
</evidence>